<evidence type="ECO:0008006" key="3">
    <source>
        <dbReference type="Google" id="ProtNLM"/>
    </source>
</evidence>
<protein>
    <recommendedName>
        <fullName evidence="3">Transposase</fullName>
    </recommendedName>
</protein>
<evidence type="ECO:0000313" key="1">
    <source>
        <dbReference type="EMBL" id="MBD2606700.1"/>
    </source>
</evidence>
<proteinExistence type="predicted"/>
<dbReference type="Proteomes" id="UP000660380">
    <property type="component" value="Unassembled WGS sequence"/>
</dbReference>
<sequence>MLQFANCHTDNAGSGYDWDDGKSRHSNGYKRFLAMAHTLVPVAIRLLMKKPTHRHRRNFCIFFILIHICEQGLL</sequence>
<dbReference type="EMBL" id="JACJTA010000046">
    <property type="protein sequence ID" value="MBD2606700.1"/>
    <property type="molecule type" value="Genomic_DNA"/>
</dbReference>
<reference evidence="1 2" key="1">
    <citation type="journal article" date="2020" name="ISME J.">
        <title>Comparative genomics reveals insights into cyanobacterial evolution and habitat adaptation.</title>
        <authorList>
            <person name="Chen M.Y."/>
            <person name="Teng W.K."/>
            <person name="Zhao L."/>
            <person name="Hu C.X."/>
            <person name="Zhou Y.K."/>
            <person name="Han B.P."/>
            <person name="Song L.R."/>
            <person name="Shu W.S."/>
        </authorList>
    </citation>
    <scope>NUCLEOTIDE SEQUENCE [LARGE SCALE GENOMIC DNA]</scope>
    <source>
        <strain evidence="1 2">FACHB-248</strain>
    </source>
</reference>
<comment type="caution">
    <text evidence="1">The sequence shown here is derived from an EMBL/GenBank/DDBJ whole genome shotgun (WGS) entry which is preliminary data.</text>
</comment>
<name>A0ABR8GU86_9CYAN</name>
<accession>A0ABR8GU86</accession>
<keyword evidence="2" id="KW-1185">Reference proteome</keyword>
<gene>
    <name evidence="1" type="ORF">H6G81_19715</name>
</gene>
<evidence type="ECO:0000313" key="2">
    <source>
        <dbReference type="Proteomes" id="UP000660380"/>
    </source>
</evidence>
<dbReference type="RefSeq" id="WP_144238363.1">
    <property type="nucleotide sequence ID" value="NZ_JACJTA010000046.1"/>
</dbReference>
<organism evidence="1 2">
    <name type="scientific">Scytonema hofmannii FACHB-248</name>
    <dbReference type="NCBI Taxonomy" id="1842502"/>
    <lineage>
        <taxon>Bacteria</taxon>
        <taxon>Bacillati</taxon>
        <taxon>Cyanobacteriota</taxon>
        <taxon>Cyanophyceae</taxon>
        <taxon>Nostocales</taxon>
        <taxon>Scytonemataceae</taxon>
        <taxon>Scytonema</taxon>
    </lineage>
</organism>